<proteinExistence type="predicted"/>
<sequence length="259" mass="28798">MAEEVQDTSGIGEAPQTSLDIPEPSILLYIDRLRPPIGTSYFKRDTVTLLDNVAIQKDGQTYANVTWSFNYYLYVTGARPDDPDFPKRGQVYIVFVHTGSIDVKSSAFDTLSLTLTATSEHCTASSQLPETGSGEQVGTSNDYKYLMDFDQTMNMFKNNGNEAMDPPFDARYQQDFIAKDSKQRGTTREKSVEFGASNGWFYKQSVPIYGLSVFQSDSVSGVPYKFSKSSITSIIRQGSSTKYSTPDPQATLSIDLKFD</sequence>
<protein>
    <submittedName>
        <fullName evidence="1">Uncharacterized protein</fullName>
    </submittedName>
</protein>
<dbReference type="VEuPathDB" id="FungiDB:PC9H_003873"/>
<name>A0A8H7A295_PLEOS</name>
<keyword evidence="2" id="KW-1185">Reference proteome</keyword>
<dbReference type="AlphaFoldDB" id="A0A8H7A295"/>
<comment type="caution">
    <text evidence="1">The sequence shown here is derived from an EMBL/GenBank/DDBJ whole genome shotgun (WGS) entry which is preliminary data.</text>
</comment>
<dbReference type="EMBL" id="JACETU010000002">
    <property type="protein sequence ID" value="KAF7437039.1"/>
    <property type="molecule type" value="Genomic_DNA"/>
</dbReference>
<reference evidence="1" key="1">
    <citation type="submission" date="2019-07" db="EMBL/GenBank/DDBJ databases">
        <authorList>
            <person name="Palmer J.M."/>
        </authorList>
    </citation>
    <scope>NUCLEOTIDE SEQUENCE</scope>
    <source>
        <strain evidence="1">PC9</strain>
    </source>
</reference>
<dbReference type="RefSeq" id="XP_036634938.1">
    <property type="nucleotide sequence ID" value="XM_036773465.1"/>
</dbReference>
<gene>
    <name evidence="1" type="ORF">PC9H_003873</name>
</gene>
<dbReference type="Proteomes" id="UP000623687">
    <property type="component" value="Unassembled WGS sequence"/>
</dbReference>
<evidence type="ECO:0000313" key="1">
    <source>
        <dbReference type="EMBL" id="KAF7437039.1"/>
    </source>
</evidence>
<dbReference type="GeneID" id="59373691"/>
<accession>A0A8H7A295</accession>
<dbReference type="OrthoDB" id="3003360at2759"/>
<organism evidence="1 2">
    <name type="scientific">Pleurotus ostreatus</name>
    <name type="common">Oyster mushroom</name>
    <name type="synonym">White-rot fungus</name>
    <dbReference type="NCBI Taxonomy" id="5322"/>
    <lineage>
        <taxon>Eukaryota</taxon>
        <taxon>Fungi</taxon>
        <taxon>Dikarya</taxon>
        <taxon>Basidiomycota</taxon>
        <taxon>Agaricomycotina</taxon>
        <taxon>Agaricomycetes</taxon>
        <taxon>Agaricomycetidae</taxon>
        <taxon>Agaricales</taxon>
        <taxon>Pleurotineae</taxon>
        <taxon>Pleurotaceae</taxon>
        <taxon>Pleurotus</taxon>
    </lineage>
</organism>
<evidence type="ECO:0000313" key="2">
    <source>
        <dbReference type="Proteomes" id="UP000623687"/>
    </source>
</evidence>